<dbReference type="InterPro" id="IPR001568">
    <property type="entry name" value="RNase_T2-like"/>
</dbReference>
<evidence type="ECO:0000313" key="8">
    <source>
        <dbReference type="Proteomes" id="UP000799436"/>
    </source>
</evidence>
<keyword evidence="3" id="KW-0540">Nuclease</keyword>
<dbReference type="Proteomes" id="UP000799436">
    <property type="component" value="Unassembled WGS sequence"/>
</dbReference>
<dbReference type="GO" id="GO:0003723">
    <property type="term" value="F:RNA binding"/>
    <property type="evidence" value="ECO:0007669"/>
    <property type="project" value="InterPro"/>
</dbReference>
<feature type="active site" evidence="5">
    <location>
        <position position="87"/>
    </location>
</feature>
<dbReference type="InterPro" id="IPR018188">
    <property type="entry name" value="RNase_T2_His_AS_1"/>
</dbReference>
<dbReference type="SUPFAM" id="SSF55895">
    <property type="entry name" value="Ribonuclease Rh-like"/>
    <property type="match status" value="1"/>
</dbReference>
<evidence type="ECO:0000256" key="5">
    <source>
        <dbReference type="PIRSR" id="PIRSR633697-1"/>
    </source>
</evidence>
<dbReference type="CDD" id="cd01061">
    <property type="entry name" value="RNase_T2_euk"/>
    <property type="match status" value="1"/>
</dbReference>
<dbReference type="AlphaFoldDB" id="A0A6G1LBU4"/>
<dbReference type="EMBL" id="ML995831">
    <property type="protein sequence ID" value="KAF2769694.1"/>
    <property type="molecule type" value="Genomic_DNA"/>
</dbReference>
<proteinExistence type="inferred from homology"/>
<sequence length="318" mass="34932">MKSTTAAAQAVLITVANASIYGESDLNHTCVLDTPYLSCSANANPAKVDSCCIETYGGLVVQTQFWDTYTGLESQGQLLPANTWTIHGLWPDFCNGSYTQYCDLSRQYDPSPSPNTTNGLANGTAVPKYTGPNVATFIEAFGKYDLLAYMNKYWVNQGSPNTDFWAHEFSKHATCYSTFDVPCYGPEYVEHEDVIQFFETVILYYMARPTYGWLGAHGIYPSNTTNYTLSAMESALQKEHGAVPYLGCTGPRYNQTAAGKGSNDTGYTILDEVWYYNHVYGRVQNGQSVHVNQTGSSSCAKAPNAIMYPLRSTGSVAQ</sequence>
<evidence type="ECO:0000256" key="4">
    <source>
        <dbReference type="ARBA" id="ARBA00023157"/>
    </source>
</evidence>
<evidence type="ECO:0000256" key="1">
    <source>
        <dbReference type="ARBA" id="ARBA00007469"/>
    </source>
</evidence>
<dbReference type="GO" id="GO:0006401">
    <property type="term" value="P:RNA catabolic process"/>
    <property type="evidence" value="ECO:0007669"/>
    <property type="project" value="TreeGrafter"/>
</dbReference>
<keyword evidence="4" id="KW-1015">Disulfide bond</keyword>
<dbReference type="GO" id="GO:0033897">
    <property type="term" value="F:ribonuclease T2 activity"/>
    <property type="evidence" value="ECO:0007669"/>
    <property type="project" value="UniProtKB-EC"/>
</dbReference>
<dbReference type="PROSITE" id="PS00531">
    <property type="entry name" value="RNASE_T2_2"/>
    <property type="match status" value="1"/>
</dbReference>
<evidence type="ECO:0000256" key="6">
    <source>
        <dbReference type="RuleBase" id="RU004328"/>
    </source>
</evidence>
<reference evidence="7" key="1">
    <citation type="journal article" date="2020" name="Stud. Mycol.">
        <title>101 Dothideomycetes genomes: a test case for predicting lifestyles and emergence of pathogens.</title>
        <authorList>
            <person name="Haridas S."/>
            <person name="Albert R."/>
            <person name="Binder M."/>
            <person name="Bloem J."/>
            <person name="Labutti K."/>
            <person name="Salamov A."/>
            <person name="Andreopoulos B."/>
            <person name="Baker S."/>
            <person name="Barry K."/>
            <person name="Bills G."/>
            <person name="Bluhm B."/>
            <person name="Cannon C."/>
            <person name="Castanera R."/>
            <person name="Culley D."/>
            <person name="Daum C."/>
            <person name="Ezra D."/>
            <person name="Gonzalez J."/>
            <person name="Henrissat B."/>
            <person name="Kuo A."/>
            <person name="Liang C."/>
            <person name="Lipzen A."/>
            <person name="Lutzoni F."/>
            <person name="Magnuson J."/>
            <person name="Mondo S."/>
            <person name="Nolan M."/>
            <person name="Ohm R."/>
            <person name="Pangilinan J."/>
            <person name="Park H.-J."/>
            <person name="Ramirez L."/>
            <person name="Alfaro M."/>
            <person name="Sun H."/>
            <person name="Tritt A."/>
            <person name="Yoshinaga Y."/>
            <person name="Zwiers L.-H."/>
            <person name="Turgeon B."/>
            <person name="Goodwin S."/>
            <person name="Spatafora J."/>
            <person name="Crous P."/>
            <person name="Grigoriev I."/>
        </authorList>
    </citation>
    <scope>NUCLEOTIDE SEQUENCE</scope>
    <source>
        <strain evidence="7">CBS 116005</strain>
    </source>
</reference>
<feature type="active site" evidence="5">
    <location>
        <position position="172"/>
    </location>
</feature>
<dbReference type="EC" id="4.6.1.19" evidence="2"/>
<keyword evidence="3" id="KW-0378">Hydrolase</keyword>
<organism evidence="7 8">
    <name type="scientific">Teratosphaeria nubilosa</name>
    <dbReference type="NCBI Taxonomy" id="161662"/>
    <lineage>
        <taxon>Eukaryota</taxon>
        <taxon>Fungi</taxon>
        <taxon>Dikarya</taxon>
        <taxon>Ascomycota</taxon>
        <taxon>Pezizomycotina</taxon>
        <taxon>Dothideomycetes</taxon>
        <taxon>Dothideomycetidae</taxon>
        <taxon>Mycosphaerellales</taxon>
        <taxon>Teratosphaeriaceae</taxon>
        <taxon>Teratosphaeria</taxon>
    </lineage>
</organism>
<keyword evidence="3" id="KW-0255">Endonuclease</keyword>
<protein>
    <recommendedName>
        <fullName evidence="2">ribonuclease T2</fullName>
        <ecNumber evidence="2">4.6.1.19</ecNumber>
    </recommendedName>
</protein>
<dbReference type="PANTHER" id="PTHR11240">
    <property type="entry name" value="RIBONUCLEASE T2"/>
    <property type="match status" value="1"/>
</dbReference>
<dbReference type="Gene3D" id="3.90.730.10">
    <property type="entry name" value="Ribonuclease T2-like"/>
    <property type="match status" value="1"/>
</dbReference>
<dbReference type="FunFam" id="3.90.730.10:FF:000020">
    <property type="entry name" value="Uncharacterized protein"/>
    <property type="match status" value="1"/>
</dbReference>
<dbReference type="InterPro" id="IPR033130">
    <property type="entry name" value="RNase_T2_His_AS_2"/>
</dbReference>
<name>A0A6G1LBU4_9PEZI</name>
<dbReference type="InterPro" id="IPR036430">
    <property type="entry name" value="RNase_T2-like_sf"/>
</dbReference>
<gene>
    <name evidence="7" type="ORF">EJ03DRAFT_327073</name>
</gene>
<accession>A0A6G1LBU4</accession>
<feature type="active site" evidence="5">
    <location>
        <position position="168"/>
    </location>
</feature>
<comment type="similarity">
    <text evidence="1 6">Belongs to the RNase T2 family.</text>
</comment>
<dbReference type="PROSITE" id="PS00530">
    <property type="entry name" value="RNASE_T2_1"/>
    <property type="match status" value="1"/>
</dbReference>
<dbReference type="PANTHER" id="PTHR11240:SF17">
    <property type="entry name" value="RIBONUCLEASE T2"/>
    <property type="match status" value="1"/>
</dbReference>
<evidence type="ECO:0000313" key="7">
    <source>
        <dbReference type="EMBL" id="KAF2769694.1"/>
    </source>
</evidence>
<dbReference type="Pfam" id="PF00445">
    <property type="entry name" value="Ribonuclease_T2"/>
    <property type="match status" value="1"/>
</dbReference>
<evidence type="ECO:0000256" key="2">
    <source>
        <dbReference type="ARBA" id="ARBA00012571"/>
    </source>
</evidence>
<dbReference type="OrthoDB" id="435754at2759"/>
<dbReference type="InterPro" id="IPR033697">
    <property type="entry name" value="Ribonuclease_T2_eukaryotic"/>
</dbReference>
<keyword evidence="8" id="KW-1185">Reference proteome</keyword>
<dbReference type="GO" id="GO:0005576">
    <property type="term" value="C:extracellular region"/>
    <property type="evidence" value="ECO:0007669"/>
    <property type="project" value="TreeGrafter"/>
</dbReference>
<evidence type="ECO:0000256" key="3">
    <source>
        <dbReference type="ARBA" id="ARBA00022759"/>
    </source>
</evidence>